<feature type="region of interest" description="Disordered" evidence="1">
    <location>
        <begin position="27"/>
        <end position="104"/>
    </location>
</feature>
<name>A0A1M6LWZ3_9BACT</name>
<gene>
    <name evidence="2" type="ORF">SAMN02745181_2530</name>
</gene>
<proteinExistence type="predicted"/>
<evidence type="ECO:0000313" key="2">
    <source>
        <dbReference type="EMBL" id="SHJ75718.1"/>
    </source>
</evidence>
<accession>A0A1M6LWZ3</accession>
<organism evidence="2 3">
    <name type="scientific">Rubritalea squalenifaciens DSM 18772</name>
    <dbReference type="NCBI Taxonomy" id="1123071"/>
    <lineage>
        <taxon>Bacteria</taxon>
        <taxon>Pseudomonadati</taxon>
        <taxon>Verrucomicrobiota</taxon>
        <taxon>Verrucomicrobiia</taxon>
        <taxon>Verrucomicrobiales</taxon>
        <taxon>Rubritaleaceae</taxon>
        <taxon>Rubritalea</taxon>
    </lineage>
</organism>
<dbReference type="EMBL" id="FQYR01000004">
    <property type="protein sequence ID" value="SHJ75718.1"/>
    <property type="molecule type" value="Genomic_DNA"/>
</dbReference>
<protein>
    <submittedName>
        <fullName evidence="2">Uncharacterized protein</fullName>
    </submittedName>
</protein>
<dbReference type="AlphaFoldDB" id="A0A1M6LWZ3"/>
<dbReference type="Proteomes" id="UP000184510">
    <property type="component" value="Unassembled WGS sequence"/>
</dbReference>
<dbReference type="RefSeq" id="WP_143184110.1">
    <property type="nucleotide sequence ID" value="NZ_FQYR01000004.1"/>
</dbReference>
<evidence type="ECO:0000256" key="1">
    <source>
        <dbReference type="SAM" id="MobiDB-lite"/>
    </source>
</evidence>
<evidence type="ECO:0000313" key="3">
    <source>
        <dbReference type="Proteomes" id="UP000184510"/>
    </source>
</evidence>
<sequence>MMLSYTHKVGKWTLGPAIIALALSSCDKEAQTAAEPSSADQPKSKAQVVDHVVTPPAPAASDHNQAKTADENSSESTAGAAVGGDAKSEGEESAQPGFEVVTDPATIQVEEGMPRPKVGDKIYTFTTLPKEACGTYWVKDSDGSVAQVAICNDKAHSH</sequence>
<dbReference type="InParanoid" id="A0A1M6LWZ3"/>
<reference evidence="2 3" key="1">
    <citation type="submission" date="2016-11" db="EMBL/GenBank/DDBJ databases">
        <authorList>
            <person name="Jaros S."/>
            <person name="Januszkiewicz K."/>
            <person name="Wedrychowicz H."/>
        </authorList>
    </citation>
    <scope>NUCLEOTIDE SEQUENCE [LARGE SCALE GENOMIC DNA]</scope>
    <source>
        <strain evidence="2 3">DSM 18772</strain>
    </source>
</reference>
<keyword evidence="3" id="KW-1185">Reference proteome</keyword>